<dbReference type="GeneID" id="9811556"/>
<dbReference type="PANTHER" id="PTHR31557">
    <property type="entry name" value="5C820-RELATED-RELATED"/>
    <property type="match status" value="1"/>
</dbReference>
<feature type="domain" description="Up-regulated in Daf-2" evidence="1">
    <location>
        <begin position="11"/>
        <end position="93"/>
    </location>
</feature>
<reference evidence="2 3" key="1">
    <citation type="submission" date="2019-12" db="EMBL/GenBank/DDBJ databases">
        <title>Chromosome-level assembly of the Caenorhabditis remanei genome.</title>
        <authorList>
            <person name="Teterina A.A."/>
            <person name="Willis J.H."/>
            <person name="Phillips P.C."/>
        </authorList>
    </citation>
    <scope>NUCLEOTIDE SEQUENCE [LARGE SCALE GENOMIC DNA]</scope>
    <source>
        <strain evidence="2 3">PX506</strain>
        <tissue evidence="2">Whole organism</tissue>
    </source>
</reference>
<protein>
    <recommendedName>
        <fullName evidence="1">Up-regulated in Daf-2 domain-containing protein</fullName>
    </recommendedName>
</protein>
<organism evidence="2 3">
    <name type="scientific">Caenorhabditis remanei</name>
    <name type="common">Caenorhabditis vulgaris</name>
    <dbReference type="NCBI Taxonomy" id="31234"/>
    <lineage>
        <taxon>Eukaryota</taxon>
        <taxon>Metazoa</taxon>
        <taxon>Ecdysozoa</taxon>
        <taxon>Nematoda</taxon>
        <taxon>Chromadorea</taxon>
        <taxon>Rhabditida</taxon>
        <taxon>Rhabditina</taxon>
        <taxon>Rhabditomorpha</taxon>
        <taxon>Rhabditoidea</taxon>
        <taxon>Rhabditidae</taxon>
        <taxon>Peloderinae</taxon>
        <taxon>Caenorhabditis</taxon>
    </lineage>
</organism>
<comment type="caution">
    <text evidence="2">The sequence shown here is derived from an EMBL/GenBank/DDBJ whole genome shotgun (WGS) entry which is preliminary data.</text>
</comment>
<dbReference type="RefSeq" id="XP_003089431.2">
    <property type="nucleotide sequence ID" value="XM_003089383.2"/>
</dbReference>
<dbReference type="Pfam" id="PF18457">
    <property type="entry name" value="PUD1_2"/>
    <property type="match status" value="2"/>
</dbReference>
<dbReference type="Gene3D" id="2.60.40.3820">
    <property type="match status" value="1"/>
</dbReference>
<evidence type="ECO:0000313" key="2">
    <source>
        <dbReference type="EMBL" id="KAF1750618.1"/>
    </source>
</evidence>
<evidence type="ECO:0000259" key="1">
    <source>
        <dbReference type="Pfam" id="PF18457"/>
    </source>
</evidence>
<dbReference type="Proteomes" id="UP000483820">
    <property type="component" value="Chromosome V"/>
</dbReference>
<proteinExistence type="predicted"/>
<dbReference type="KEGG" id="crq:GCK72_017169"/>
<accession>A0A6A5G6D8</accession>
<dbReference type="EMBL" id="WUAV01000005">
    <property type="protein sequence ID" value="KAF1750618.1"/>
    <property type="molecule type" value="Genomic_DNA"/>
</dbReference>
<dbReference type="AlphaFoldDB" id="A0A6A5G6D8"/>
<evidence type="ECO:0000313" key="3">
    <source>
        <dbReference type="Proteomes" id="UP000483820"/>
    </source>
</evidence>
<dbReference type="PANTHER" id="PTHR31557:SF0">
    <property type="entry name" value="5C820-RELATED"/>
    <property type="match status" value="1"/>
</dbReference>
<dbReference type="CTD" id="9811556"/>
<name>A0A6A5G6D8_CAERE</name>
<sequence length="149" mass="16581">MSSDPAPPQVTRRSAKIDIDNQTGTNFRFKVQHQYTGWETDVSKEVSYKPNEQNTIFDNVEYNTGFLTTGVDNWIVEGTKLNQETVNGKKELVDGAKFRSGTGALSSWKVHTLTSEDDGKTTVIRVFPTEIHFISPSGTSTTSFTVVKD</sequence>
<feature type="domain" description="Up-regulated in Daf-2" evidence="1">
    <location>
        <begin position="97"/>
        <end position="144"/>
    </location>
</feature>
<dbReference type="InterPro" id="IPR041157">
    <property type="entry name" value="PUD1/2"/>
</dbReference>
<gene>
    <name evidence="2" type="ORF">GCK72_017169</name>
</gene>